<dbReference type="InterPro" id="IPR001356">
    <property type="entry name" value="HD"/>
</dbReference>
<evidence type="ECO:0000256" key="1">
    <source>
        <dbReference type="ARBA" id="ARBA00004123"/>
    </source>
</evidence>
<organism evidence="8 9">
    <name type="scientific">Fragariocoptes setiger</name>
    <dbReference type="NCBI Taxonomy" id="1670756"/>
    <lineage>
        <taxon>Eukaryota</taxon>
        <taxon>Metazoa</taxon>
        <taxon>Ecdysozoa</taxon>
        <taxon>Arthropoda</taxon>
        <taxon>Chelicerata</taxon>
        <taxon>Arachnida</taxon>
        <taxon>Acari</taxon>
        <taxon>Acariformes</taxon>
        <taxon>Trombidiformes</taxon>
        <taxon>Prostigmata</taxon>
        <taxon>Eupodina</taxon>
        <taxon>Eriophyoidea</taxon>
        <taxon>Phytoptidae</taxon>
        <taxon>Fragariocoptes</taxon>
    </lineage>
</organism>
<dbReference type="InterPro" id="IPR009057">
    <property type="entry name" value="Homeodomain-like_sf"/>
</dbReference>
<evidence type="ECO:0000256" key="5">
    <source>
        <dbReference type="PROSITE-ProRule" id="PRU00108"/>
    </source>
</evidence>
<dbReference type="Pfam" id="PF00046">
    <property type="entry name" value="Homeodomain"/>
    <property type="match status" value="1"/>
</dbReference>
<feature type="DNA-binding region" description="Homeobox" evidence="5">
    <location>
        <begin position="313"/>
        <end position="372"/>
    </location>
</feature>
<evidence type="ECO:0000256" key="4">
    <source>
        <dbReference type="ARBA" id="ARBA00023242"/>
    </source>
</evidence>
<dbReference type="PRINTS" id="PR00024">
    <property type="entry name" value="HOMEOBOX"/>
</dbReference>
<dbReference type="PROSITE" id="PS00027">
    <property type="entry name" value="HOMEOBOX_1"/>
    <property type="match status" value="1"/>
</dbReference>
<proteinExistence type="predicted"/>
<dbReference type="GO" id="GO:0003677">
    <property type="term" value="F:DNA binding"/>
    <property type="evidence" value="ECO:0007669"/>
    <property type="project" value="UniProtKB-KW"/>
</dbReference>
<evidence type="ECO:0000256" key="6">
    <source>
        <dbReference type="RuleBase" id="RU000682"/>
    </source>
</evidence>
<gene>
    <name evidence="8" type="primary">MEOX1</name>
    <name evidence="8" type="ORF">GZH46_00784</name>
</gene>
<dbReference type="InterPro" id="IPR017970">
    <property type="entry name" value="Homeobox_CS"/>
</dbReference>
<comment type="subcellular location">
    <subcellularLocation>
        <location evidence="1 5 6">Nucleus</location>
    </subcellularLocation>
</comment>
<evidence type="ECO:0000259" key="7">
    <source>
        <dbReference type="PROSITE" id="PS50071"/>
    </source>
</evidence>
<keyword evidence="9" id="KW-1185">Reference proteome</keyword>
<comment type="caution">
    <text evidence="8">The sequence shown here is derived from an EMBL/GenBank/DDBJ whole genome shotgun (WGS) entry which is preliminary data.</text>
</comment>
<keyword evidence="3 5" id="KW-0371">Homeobox</keyword>
<dbReference type="PANTHER" id="PTHR24333">
    <property type="entry name" value="HOMEO BOX HB9 LIKE A-RELATED"/>
    <property type="match status" value="1"/>
</dbReference>
<keyword evidence="2 5" id="KW-0238">DNA-binding</keyword>
<feature type="domain" description="Homeobox" evidence="7">
    <location>
        <begin position="311"/>
        <end position="371"/>
    </location>
</feature>
<dbReference type="PANTHER" id="PTHR24333:SF5">
    <property type="entry name" value="VENT HOMEOBOX"/>
    <property type="match status" value="1"/>
</dbReference>
<protein>
    <submittedName>
        <fullName evidence="8">Homeobox protein MOX-1</fullName>
    </submittedName>
</protein>
<dbReference type="InterPro" id="IPR020479">
    <property type="entry name" value="HD_metazoa"/>
</dbReference>
<reference evidence="8 9" key="1">
    <citation type="submission" date="2020-10" db="EMBL/GenBank/DDBJ databases">
        <authorList>
            <person name="Klimov P.B."/>
            <person name="Dyachkov S.M."/>
            <person name="Chetverikov P.E."/>
        </authorList>
    </citation>
    <scope>NUCLEOTIDE SEQUENCE [LARGE SCALE GENOMIC DNA]</scope>
    <source>
        <strain evidence="8">BMOC 18-1129-001#AD2665</strain>
        <tissue evidence="8">Entire mites</tissue>
    </source>
</reference>
<dbReference type="InterPro" id="IPR050848">
    <property type="entry name" value="Homeobox_TF"/>
</dbReference>
<name>A0ABQ7SB98_9ACAR</name>
<accession>A0ABQ7SB98</accession>
<dbReference type="SUPFAM" id="SSF46689">
    <property type="entry name" value="Homeodomain-like"/>
    <property type="match status" value="1"/>
</dbReference>
<dbReference type="PROSITE" id="PS50071">
    <property type="entry name" value="HOMEOBOX_2"/>
    <property type="match status" value="1"/>
</dbReference>
<sequence>MAIFAPASNNNLSPCGVQHHRQQQHNDYQTRALVQSQEHEQEHEQSYRSSPCTNLGHVAWNDQCLVSNSYAHMDYTTATSMTASASATTPTAIATATEVANDRFIAFPIANHCNGAMVEQQQEDIEEHASDNKCNISTTILACDPSQVMQVQSVRNATAIVQDNKTWQYLSAMPHANHQNTFDSHHQLSTHLPEQPMRPMSAAIGGLSYNSAELNNQQHQPTVYTDPGEQFDTVFEDDDELSIARQLQFQQQQQQQQQQQLLIEQSLTDEFNEFQRTSMVIRSTRAVVARVRRRLTKQCRNNSDCDDVRHLRQRKQRSLFSKEQIEQLEGEFQRANYLTRLRRYQIALSLALSERQVKVWFQNRRMKNRRIRPATV</sequence>
<dbReference type="CDD" id="cd00086">
    <property type="entry name" value="homeodomain"/>
    <property type="match status" value="1"/>
</dbReference>
<dbReference type="Gene3D" id="1.10.10.60">
    <property type="entry name" value="Homeodomain-like"/>
    <property type="match status" value="1"/>
</dbReference>
<evidence type="ECO:0000313" key="9">
    <source>
        <dbReference type="Proteomes" id="UP000825002"/>
    </source>
</evidence>
<evidence type="ECO:0000256" key="3">
    <source>
        <dbReference type="ARBA" id="ARBA00023155"/>
    </source>
</evidence>
<feature type="non-terminal residue" evidence="8">
    <location>
        <position position="1"/>
    </location>
</feature>
<evidence type="ECO:0000313" key="8">
    <source>
        <dbReference type="EMBL" id="KAG9510666.1"/>
    </source>
</evidence>
<evidence type="ECO:0000256" key="2">
    <source>
        <dbReference type="ARBA" id="ARBA00023125"/>
    </source>
</evidence>
<keyword evidence="4 5" id="KW-0539">Nucleus</keyword>
<dbReference type="SMART" id="SM00389">
    <property type="entry name" value="HOX"/>
    <property type="match status" value="1"/>
</dbReference>
<dbReference type="Proteomes" id="UP000825002">
    <property type="component" value="Unassembled WGS sequence"/>
</dbReference>
<dbReference type="EMBL" id="JAIFTH010000100">
    <property type="protein sequence ID" value="KAG9510666.1"/>
    <property type="molecule type" value="Genomic_DNA"/>
</dbReference>